<dbReference type="Gene3D" id="2.40.260.10">
    <property type="entry name" value="Sortase"/>
    <property type="match status" value="1"/>
</dbReference>
<keyword evidence="3" id="KW-1133">Transmembrane helix</keyword>
<dbReference type="GO" id="GO:0016787">
    <property type="term" value="F:hydrolase activity"/>
    <property type="evidence" value="ECO:0007669"/>
    <property type="project" value="UniProtKB-KW"/>
</dbReference>
<organism evidence="4 5">
    <name type="scientific">Bifidobacterium animalis subsp. lactis CNCM I-2494</name>
    <dbReference type="NCBI Taxonomy" id="1042403"/>
    <lineage>
        <taxon>Bacteria</taxon>
        <taxon>Bacillati</taxon>
        <taxon>Actinomycetota</taxon>
        <taxon>Actinomycetes</taxon>
        <taxon>Bifidobacteriales</taxon>
        <taxon>Bifidobacteriaceae</taxon>
        <taxon>Bifidobacterium</taxon>
    </lineage>
</organism>
<gene>
    <name evidence="4" type="ORF">BALAC2494_01825</name>
</gene>
<dbReference type="NCBIfam" id="TIGR01076">
    <property type="entry name" value="sortase_fam"/>
    <property type="match status" value="1"/>
</dbReference>
<accession>A0A806FS86</accession>
<feature type="active site" description="Proton donor/acceptor" evidence="2">
    <location>
        <position position="275"/>
    </location>
</feature>
<dbReference type="SUPFAM" id="SSF63817">
    <property type="entry name" value="Sortase"/>
    <property type="match status" value="1"/>
</dbReference>
<keyword evidence="1" id="KW-0378">Hydrolase</keyword>
<feature type="transmembrane region" description="Helical" evidence="3">
    <location>
        <begin position="375"/>
        <end position="394"/>
    </location>
</feature>
<evidence type="ECO:0000313" key="5">
    <source>
        <dbReference type="Proteomes" id="UP000008394"/>
    </source>
</evidence>
<dbReference type="InterPro" id="IPR042002">
    <property type="entry name" value="Sortase_C"/>
</dbReference>
<dbReference type="InterPro" id="IPR023365">
    <property type="entry name" value="Sortase_dom-sf"/>
</dbReference>
<dbReference type="Pfam" id="PF04203">
    <property type="entry name" value="Sortase"/>
    <property type="match status" value="1"/>
</dbReference>
<evidence type="ECO:0000256" key="2">
    <source>
        <dbReference type="PIRSR" id="PIRSR605754-1"/>
    </source>
</evidence>
<dbReference type="InterPro" id="IPR005754">
    <property type="entry name" value="Sortase"/>
</dbReference>
<dbReference type="NCBIfam" id="NF033745">
    <property type="entry name" value="class_C_sortase"/>
    <property type="match status" value="1"/>
</dbReference>
<feature type="transmembrane region" description="Helical" evidence="3">
    <location>
        <begin position="131"/>
        <end position="151"/>
    </location>
</feature>
<keyword evidence="3" id="KW-0472">Membrane</keyword>
<feature type="active site" description="Acyl-thioester intermediate" evidence="2">
    <location>
        <position position="337"/>
    </location>
</feature>
<dbReference type="EMBL" id="CP002915">
    <property type="protein sequence ID" value="AEK30818.1"/>
    <property type="molecule type" value="Genomic_DNA"/>
</dbReference>
<evidence type="ECO:0000313" key="4">
    <source>
        <dbReference type="EMBL" id="AEK30818.1"/>
    </source>
</evidence>
<proteinExistence type="predicted"/>
<sequence>MNLSALRRRSAMSSSAADSFCRAPCPRRRPPRRTACSDLLADALSTSRRAQHGGLCVVMGQGSEKGLQAFAISVASAAGIRYTRLRAKQRGSIWREHRRTATICRRTASPRWTPVAAAAQAKRKKRANRRFMLMIISMVIMLLVGVGLIVYPTVADAWNRHVSSRAIAGYSEQVANTPKEDREAQIKKAREYNENLLGQGNARFLPNGEEKKVYNSILDVSGTGIMGYIAIPAIHAKLPIYHGTDETVLQIAAGHYEGSSFPIGGESTHAVITGHTGLPSAQLFTGIDGMKKGDKFSITVYDDVLTYEVEERQVVLPTNVKPLAIQEGRDLVSLVTCTPYGVNSHRLILTAHRIPTPENKKEVEVNPERAIMSDIAITAFVIVGVAVCMATIVITQRRRRKTHAHGSHLRSRK</sequence>
<protein>
    <submittedName>
        <fullName evidence="4">Sortase</fullName>
    </submittedName>
</protein>
<evidence type="ECO:0000256" key="1">
    <source>
        <dbReference type="ARBA" id="ARBA00022801"/>
    </source>
</evidence>
<keyword evidence="3" id="KW-0812">Transmembrane</keyword>
<evidence type="ECO:0000256" key="3">
    <source>
        <dbReference type="SAM" id="Phobius"/>
    </source>
</evidence>
<dbReference type="Proteomes" id="UP000008394">
    <property type="component" value="Chromosome"/>
</dbReference>
<dbReference type="KEGG" id="bnm:BALAC2494_01825"/>
<reference evidence="4 5" key="1">
    <citation type="journal article" date="2011" name="J. Bacteriol.">
        <title>Genome Sequence of the Probiotic Strain Bifidobacterium animalis subsp. lactis CNCM I-2494.</title>
        <authorList>
            <person name="Chervaux C."/>
            <person name="Grimaldi C."/>
            <person name="Bolotin A."/>
            <person name="Quinquis B."/>
            <person name="Legrain-Raspaud S."/>
            <person name="van Hylckama Vlieg J.E."/>
            <person name="Denariaz G."/>
            <person name="Smokvina T."/>
        </authorList>
    </citation>
    <scope>NUCLEOTIDE SEQUENCE [LARGE SCALE GENOMIC DNA]</scope>
    <source>
        <strain evidence="4 5">CNCM I-2494</strain>
    </source>
</reference>
<name>A0A806FS86_BIFAN</name>
<dbReference type="CDD" id="cd05827">
    <property type="entry name" value="Sortase_C"/>
    <property type="match status" value="1"/>
</dbReference>
<dbReference type="AlphaFoldDB" id="A0A806FS86"/>